<dbReference type="PROSITE" id="PS50110">
    <property type="entry name" value="RESPONSE_REGULATORY"/>
    <property type="match status" value="1"/>
</dbReference>
<dbReference type="InterPro" id="IPR001789">
    <property type="entry name" value="Sig_transdc_resp-reg_receiver"/>
</dbReference>
<proteinExistence type="predicted"/>
<dbReference type="Pfam" id="PF00072">
    <property type="entry name" value="Response_reg"/>
    <property type="match status" value="1"/>
</dbReference>
<evidence type="ECO:0000313" key="4">
    <source>
        <dbReference type="EMBL" id="RJP16597.1"/>
    </source>
</evidence>
<comment type="caution">
    <text evidence="4">The sequence shown here is derived from an EMBL/GenBank/DDBJ whole genome shotgun (WGS) entry which is preliminary data.</text>
</comment>
<sequence>MLETDRIRVLIVDDELRFGTNTAAVLNQRGFETTAVANGGEALREIVNVPFDVVVLDLSMPGMDGATTLREIKKLRPRMQIIMLTGFGTFASALDCLRTGAFDYLTKPCDLDMLAARIREAHEKGKTLPVSGG</sequence>
<evidence type="ECO:0000313" key="5">
    <source>
        <dbReference type="Proteomes" id="UP000265882"/>
    </source>
</evidence>
<dbReference type="GO" id="GO:0000156">
    <property type="term" value="F:phosphorelay response regulator activity"/>
    <property type="evidence" value="ECO:0007669"/>
    <property type="project" value="TreeGrafter"/>
</dbReference>
<dbReference type="PANTHER" id="PTHR48111">
    <property type="entry name" value="REGULATOR OF RPOS"/>
    <property type="match status" value="1"/>
</dbReference>
<name>A0A3A4N3Q0_ABYX5</name>
<dbReference type="InterPro" id="IPR039420">
    <property type="entry name" value="WalR-like"/>
</dbReference>
<dbReference type="GO" id="GO:0000976">
    <property type="term" value="F:transcription cis-regulatory region binding"/>
    <property type="evidence" value="ECO:0007669"/>
    <property type="project" value="TreeGrafter"/>
</dbReference>
<gene>
    <name evidence="4" type="ORF">C4520_18365</name>
</gene>
<reference evidence="4 5" key="1">
    <citation type="journal article" date="2017" name="ISME J.">
        <title>Energy and carbon metabolisms in a deep terrestrial subsurface fluid microbial community.</title>
        <authorList>
            <person name="Momper L."/>
            <person name="Jungbluth S.P."/>
            <person name="Lee M.D."/>
            <person name="Amend J.P."/>
        </authorList>
    </citation>
    <scope>NUCLEOTIDE SEQUENCE [LARGE SCALE GENOMIC DNA]</scope>
    <source>
        <strain evidence="4">SURF_5</strain>
    </source>
</reference>
<dbReference type="SMART" id="SM00448">
    <property type="entry name" value="REC"/>
    <property type="match status" value="1"/>
</dbReference>
<evidence type="ECO:0000256" key="2">
    <source>
        <dbReference type="PROSITE-ProRule" id="PRU00169"/>
    </source>
</evidence>
<keyword evidence="2" id="KW-0597">Phosphoprotein</keyword>
<dbReference type="InterPro" id="IPR011006">
    <property type="entry name" value="CheY-like_superfamily"/>
</dbReference>
<dbReference type="Gene3D" id="3.40.50.2300">
    <property type="match status" value="1"/>
</dbReference>
<dbReference type="GO" id="GO:0032993">
    <property type="term" value="C:protein-DNA complex"/>
    <property type="evidence" value="ECO:0007669"/>
    <property type="project" value="TreeGrafter"/>
</dbReference>
<dbReference type="GO" id="GO:0006355">
    <property type="term" value="P:regulation of DNA-templated transcription"/>
    <property type="evidence" value="ECO:0007669"/>
    <property type="project" value="TreeGrafter"/>
</dbReference>
<dbReference type="SUPFAM" id="SSF52172">
    <property type="entry name" value="CheY-like"/>
    <property type="match status" value="1"/>
</dbReference>
<dbReference type="AlphaFoldDB" id="A0A3A4N3Q0"/>
<feature type="domain" description="Response regulatory" evidence="3">
    <location>
        <begin position="8"/>
        <end position="122"/>
    </location>
</feature>
<dbReference type="GO" id="GO:0005829">
    <property type="term" value="C:cytosol"/>
    <property type="evidence" value="ECO:0007669"/>
    <property type="project" value="TreeGrafter"/>
</dbReference>
<feature type="modified residue" description="4-aspartylphosphate" evidence="2">
    <location>
        <position position="57"/>
    </location>
</feature>
<dbReference type="Proteomes" id="UP000265882">
    <property type="component" value="Unassembled WGS sequence"/>
</dbReference>
<organism evidence="4 5">
    <name type="scientific">Abyssobacteria bacterium (strain SURF_5)</name>
    <dbReference type="NCBI Taxonomy" id="2093360"/>
    <lineage>
        <taxon>Bacteria</taxon>
        <taxon>Pseudomonadati</taxon>
        <taxon>Candidatus Hydrogenedentota</taxon>
        <taxon>Candidatus Abyssobacteria</taxon>
    </lineage>
</organism>
<dbReference type="EMBL" id="QZKU01000127">
    <property type="protein sequence ID" value="RJP16597.1"/>
    <property type="molecule type" value="Genomic_DNA"/>
</dbReference>
<evidence type="ECO:0000256" key="1">
    <source>
        <dbReference type="ARBA" id="ARBA00023125"/>
    </source>
</evidence>
<evidence type="ECO:0000259" key="3">
    <source>
        <dbReference type="PROSITE" id="PS50110"/>
    </source>
</evidence>
<protein>
    <submittedName>
        <fullName evidence="4">Response regulator</fullName>
    </submittedName>
</protein>
<dbReference type="PANTHER" id="PTHR48111:SF50">
    <property type="entry name" value="KDP OPERON TRANSCRIPTIONAL REGULATORY PROTEIN KDPE"/>
    <property type="match status" value="1"/>
</dbReference>
<keyword evidence="1" id="KW-0238">DNA-binding</keyword>
<accession>A0A3A4N3Q0</accession>